<evidence type="ECO:0000313" key="4">
    <source>
        <dbReference type="Proteomes" id="UP001054902"/>
    </source>
</evidence>
<organism evidence="3 4">
    <name type="scientific">Chaetoceros tenuissimus</name>
    <dbReference type="NCBI Taxonomy" id="426638"/>
    <lineage>
        <taxon>Eukaryota</taxon>
        <taxon>Sar</taxon>
        <taxon>Stramenopiles</taxon>
        <taxon>Ochrophyta</taxon>
        <taxon>Bacillariophyta</taxon>
        <taxon>Coscinodiscophyceae</taxon>
        <taxon>Chaetocerotophycidae</taxon>
        <taxon>Chaetocerotales</taxon>
        <taxon>Chaetocerotaceae</taxon>
        <taxon>Chaetoceros</taxon>
    </lineage>
</organism>
<feature type="chain" id="PRO_5042154501" evidence="2">
    <location>
        <begin position="27"/>
        <end position="225"/>
    </location>
</feature>
<keyword evidence="2" id="KW-0732">Signal</keyword>
<keyword evidence="1" id="KW-0472">Membrane</keyword>
<protein>
    <submittedName>
        <fullName evidence="3">Uncharacterized protein</fullName>
    </submittedName>
</protein>
<gene>
    <name evidence="3" type="ORF">CTEN210_13375</name>
</gene>
<comment type="caution">
    <text evidence="3">The sequence shown here is derived from an EMBL/GenBank/DDBJ whole genome shotgun (WGS) entry which is preliminary data.</text>
</comment>
<dbReference type="Proteomes" id="UP001054902">
    <property type="component" value="Unassembled WGS sequence"/>
</dbReference>
<feature type="signal peptide" evidence="2">
    <location>
        <begin position="1"/>
        <end position="26"/>
    </location>
</feature>
<evidence type="ECO:0000313" key="3">
    <source>
        <dbReference type="EMBL" id="GFH56899.1"/>
    </source>
</evidence>
<sequence length="225" mass="25324">MMLLNTHKQSLLALASLCFLSGTASADTSSNEFQLIRRTMESTNLKELHRERTFSLLCNLEVSQTCLDETTALYEKDEIAAYLDNLETTLESEFTESDLYTYCEVDINQDKKSVSADCDFELMFPGLEEVCESHGGQYFTIKITISGKENDVKTKLVWNDIGDCAGPSCDLDEVFEEVKQQLDETVELLESQGYYTVKISASYSKSTYYALGAAVVSTMLAFFFF</sequence>
<reference evidence="3 4" key="1">
    <citation type="journal article" date="2021" name="Sci. Rep.">
        <title>The genome of the diatom Chaetoceros tenuissimus carries an ancient integrated fragment of an extant virus.</title>
        <authorList>
            <person name="Hongo Y."/>
            <person name="Kimura K."/>
            <person name="Takaki Y."/>
            <person name="Yoshida Y."/>
            <person name="Baba S."/>
            <person name="Kobayashi G."/>
            <person name="Nagasaki K."/>
            <person name="Hano T."/>
            <person name="Tomaru Y."/>
        </authorList>
    </citation>
    <scope>NUCLEOTIDE SEQUENCE [LARGE SCALE GENOMIC DNA]</scope>
    <source>
        <strain evidence="3 4">NIES-3715</strain>
    </source>
</reference>
<evidence type="ECO:0000256" key="1">
    <source>
        <dbReference type="SAM" id="Phobius"/>
    </source>
</evidence>
<proteinExistence type="predicted"/>
<name>A0AAD3HBD1_9STRA</name>
<evidence type="ECO:0000256" key="2">
    <source>
        <dbReference type="SAM" id="SignalP"/>
    </source>
</evidence>
<keyword evidence="1" id="KW-1133">Transmembrane helix</keyword>
<keyword evidence="1" id="KW-0812">Transmembrane</keyword>
<accession>A0AAD3HBD1</accession>
<dbReference type="AlphaFoldDB" id="A0AAD3HBD1"/>
<keyword evidence="4" id="KW-1185">Reference proteome</keyword>
<dbReference type="EMBL" id="BLLK01000057">
    <property type="protein sequence ID" value="GFH56899.1"/>
    <property type="molecule type" value="Genomic_DNA"/>
</dbReference>
<feature type="transmembrane region" description="Helical" evidence="1">
    <location>
        <begin position="206"/>
        <end position="224"/>
    </location>
</feature>